<sequence length="170" mass="18083">MDLIVSREADGTWRLSWPGGGARCAVGRNGIVGDKREGDGATPVGAWPLRRVLYRPDRLAAPRTALPVAAIEPDDGWCDDPAHPDYNRPVKLPFAASHEVMWREDPVYDVVVILGHNDDPPVPGLGSAIFLHLARPEYEGTAGCVAVDLPAVLALLEAAGPGDRVVVPAA</sequence>
<dbReference type="GO" id="GO:0071555">
    <property type="term" value="P:cell wall organization"/>
    <property type="evidence" value="ECO:0007669"/>
    <property type="project" value="UniProtKB-UniRule"/>
</dbReference>
<name>A0A858RBS0_9PROT</name>
<feature type="active site" description="Proton donor/acceptor" evidence="1">
    <location>
        <position position="132"/>
    </location>
</feature>
<evidence type="ECO:0000259" key="2">
    <source>
        <dbReference type="PROSITE" id="PS52029"/>
    </source>
</evidence>
<keyword evidence="1" id="KW-0573">Peptidoglycan synthesis</keyword>
<keyword evidence="1" id="KW-0133">Cell shape</keyword>
<gene>
    <name evidence="3" type="ORF">HHL28_16190</name>
</gene>
<feature type="domain" description="L,D-TPase catalytic" evidence="2">
    <location>
        <begin position="1"/>
        <end position="168"/>
    </location>
</feature>
<dbReference type="GO" id="GO:0009252">
    <property type="term" value="P:peptidoglycan biosynthetic process"/>
    <property type="evidence" value="ECO:0007669"/>
    <property type="project" value="UniProtKB-KW"/>
</dbReference>
<dbReference type="CDD" id="cd16913">
    <property type="entry name" value="YkuD_like"/>
    <property type="match status" value="1"/>
</dbReference>
<reference evidence="3" key="1">
    <citation type="submission" date="2020-04" db="EMBL/GenBank/DDBJ databases">
        <title>A desert anoxygenic phototrophic bacterium fixes CO2 using RubisCO under aerobic conditions.</title>
        <authorList>
            <person name="Tang K."/>
        </authorList>
    </citation>
    <scope>NUCLEOTIDE SEQUENCE [LARGE SCALE GENOMIC DNA]</scope>
    <source>
        <strain evidence="3">MIMtkB3</strain>
    </source>
</reference>
<feature type="active site" description="Nucleophile" evidence="1">
    <location>
        <position position="144"/>
    </location>
</feature>
<dbReference type="Pfam" id="PF03734">
    <property type="entry name" value="YkuD"/>
    <property type="match status" value="1"/>
</dbReference>
<evidence type="ECO:0000256" key="1">
    <source>
        <dbReference type="PROSITE-ProRule" id="PRU01373"/>
    </source>
</evidence>
<organism evidence="3 4">
    <name type="scientific">Aerophototrophica crusticola</name>
    <dbReference type="NCBI Taxonomy" id="1709002"/>
    <lineage>
        <taxon>Bacteria</taxon>
        <taxon>Pseudomonadati</taxon>
        <taxon>Pseudomonadota</taxon>
        <taxon>Alphaproteobacteria</taxon>
        <taxon>Rhodospirillales</taxon>
        <taxon>Rhodospirillaceae</taxon>
        <taxon>Aerophototrophica</taxon>
    </lineage>
</organism>
<dbReference type="Proteomes" id="UP000501891">
    <property type="component" value="Chromosome"/>
</dbReference>
<dbReference type="PANTHER" id="PTHR38589">
    <property type="entry name" value="BLR0621 PROTEIN"/>
    <property type="match status" value="1"/>
</dbReference>
<dbReference type="AlphaFoldDB" id="A0A858RBS0"/>
<protein>
    <submittedName>
        <fullName evidence="3">L,D-transpeptidase family protein</fullName>
    </submittedName>
</protein>
<dbReference type="GO" id="GO:0008360">
    <property type="term" value="P:regulation of cell shape"/>
    <property type="evidence" value="ECO:0007669"/>
    <property type="project" value="UniProtKB-UniRule"/>
</dbReference>
<dbReference type="PROSITE" id="PS52029">
    <property type="entry name" value="LD_TPASE"/>
    <property type="match status" value="1"/>
</dbReference>
<evidence type="ECO:0000313" key="4">
    <source>
        <dbReference type="Proteomes" id="UP000501891"/>
    </source>
</evidence>
<keyword evidence="1" id="KW-0961">Cell wall biogenesis/degradation</keyword>
<dbReference type="EMBL" id="CP051775">
    <property type="protein sequence ID" value="QJE74406.1"/>
    <property type="molecule type" value="Genomic_DNA"/>
</dbReference>
<accession>A0A858RBS0</accession>
<evidence type="ECO:0000313" key="3">
    <source>
        <dbReference type="EMBL" id="QJE74406.1"/>
    </source>
</evidence>
<comment type="pathway">
    <text evidence="1">Cell wall biogenesis; peptidoglycan biosynthesis.</text>
</comment>
<dbReference type="GO" id="GO:0016740">
    <property type="term" value="F:transferase activity"/>
    <property type="evidence" value="ECO:0007669"/>
    <property type="project" value="InterPro"/>
</dbReference>
<proteinExistence type="predicted"/>
<dbReference type="InterPro" id="IPR005490">
    <property type="entry name" value="LD_TPept_cat_dom"/>
</dbReference>
<keyword evidence="4" id="KW-1185">Reference proteome</keyword>
<dbReference type="PANTHER" id="PTHR38589:SF1">
    <property type="entry name" value="BLR0621 PROTEIN"/>
    <property type="match status" value="1"/>
</dbReference>
<dbReference type="KEGG" id="acru:HHL28_16190"/>